<dbReference type="InterPro" id="IPR010204">
    <property type="entry name" value="NqrC"/>
</dbReference>
<name>A0A1G6EID4_9BACT</name>
<sequence>MKKDSITYVLGFMLVITVFFGTGVSLVHHGTKDMLARNEQLHRNRTIAQAFNLDVPGRDAEAFAQAVQEHVREFSLRTPDRTWAVFERVTEHDDESRDIGFIFQGRGVWDIIRGVIVLNPDLNTVLNLRIMEQAETPGLGGRIEEEGFLAQFQGLRIDWERQPDRRVILATGMDPDAEGRVDAITGATGTSRALIEMLNNELHEFRLAYQANIQTTNSEM</sequence>
<dbReference type="InterPro" id="IPR007329">
    <property type="entry name" value="FMN-bd"/>
</dbReference>
<evidence type="ECO:0000256" key="6">
    <source>
        <dbReference type="ARBA" id="ARBA00022643"/>
    </source>
</evidence>
<keyword evidence="13 18" id="KW-0830">Ubiquinone</keyword>
<evidence type="ECO:0000256" key="7">
    <source>
        <dbReference type="ARBA" id="ARBA00022692"/>
    </source>
</evidence>
<keyword evidence="12" id="KW-0406">Ion transport</keyword>
<accession>A0A1G6EID4</accession>
<feature type="domain" description="FMN-binding" evidence="17">
    <location>
        <begin position="107"/>
        <end position="205"/>
    </location>
</feature>
<evidence type="ECO:0000313" key="19">
    <source>
        <dbReference type="Proteomes" id="UP000198771"/>
    </source>
</evidence>
<keyword evidence="3" id="KW-0997">Cell inner membrane</keyword>
<dbReference type="SMART" id="SM00900">
    <property type="entry name" value="FMN_bind"/>
    <property type="match status" value="1"/>
</dbReference>
<feature type="transmembrane region" description="Helical" evidence="16">
    <location>
        <begin position="6"/>
        <end position="27"/>
    </location>
</feature>
<dbReference type="RefSeq" id="WP_092123261.1">
    <property type="nucleotide sequence ID" value="NZ_FMXO01000018.1"/>
</dbReference>
<dbReference type="GO" id="GO:0016020">
    <property type="term" value="C:membrane"/>
    <property type="evidence" value="ECO:0007669"/>
    <property type="project" value="InterPro"/>
</dbReference>
<dbReference type="PANTHER" id="PTHR37838">
    <property type="entry name" value="NA(+)-TRANSLOCATING NADH-QUINONE REDUCTASE SUBUNIT C"/>
    <property type="match status" value="1"/>
</dbReference>
<dbReference type="Pfam" id="PF04205">
    <property type="entry name" value="FMN_bind"/>
    <property type="match status" value="1"/>
</dbReference>
<keyword evidence="6" id="KW-0288">FMN</keyword>
<evidence type="ECO:0000256" key="13">
    <source>
        <dbReference type="ARBA" id="ARBA00023075"/>
    </source>
</evidence>
<evidence type="ECO:0000256" key="1">
    <source>
        <dbReference type="ARBA" id="ARBA00022448"/>
    </source>
</evidence>
<dbReference type="EMBL" id="FMXO01000018">
    <property type="protein sequence ID" value="SDB57114.1"/>
    <property type="molecule type" value="Genomic_DNA"/>
</dbReference>
<keyword evidence="5" id="KW-0285">Flavoprotein</keyword>
<keyword evidence="1" id="KW-0813">Transport</keyword>
<evidence type="ECO:0000256" key="12">
    <source>
        <dbReference type="ARBA" id="ARBA00023065"/>
    </source>
</evidence>
<keyword evidence="10" id="KW-0520">NAD</keyword>
<evidence type="ECO:0000256" key="15">
    <source>
        <dbReference type="ARBA" id="ARBA00023201"/>
    </source>
</evidence>
<evidence type="ECO:0000259" key="17">
    <source>
        <dbReference type="SMART" id="SM00900"/>
    </source>
</evidence>
<evidence type="ECO:0000256" key="3">
    <source>
        <dbReference type="ARBA" id="ARBA00022519"/>
    </source>
</evidence>
<organism evidence="18 19">
    <name type="scientific">Desulfonatronum thiosulfatophilum</name>
    <dbReference type="NCBI Taxonomy" id="617002"/>
    <lineage>
        <taxon>Bacteria</taxon>
        <taxon>Pseudomonadati</taxon>
        <taxon>Thermodesulfobacteriota</taxon>
        <taxon>Desulfovibrionia</taxon>
        <taxon>Desulfovibrionales</taxon>
        <taxon>Desulfonatronaceae</taxon>
        <taxon>Desulfonatronum</taxon>
    </lineage>
</organism>
<dbReference type="Proteomes" id="UP000198771">
    <property type="component" value="Unassembled WGS sequence"/>
</dbReference>
<evidence type="ECO:0000313" key="18">
    <source>
        <dbReference type="EMBL" id="SDB57114.1"/>
    </source>
</evidence>
<keyword evidence="4" id="KW-0597">Phosphoprotein</keyword>
<keyword evidence="11" id="KW-0915">Sodium</keyword>
<gene>
    <name evidence="18" type="ORF">SAMN05660653_02868</name>
</gene>
<evidence type="ECO:0000256" key="9">
    <source>
        <dbReference type="ARBA" id="ARBA00022989"/>
    </source>
</evidence>
<dbReference type="PANTHER" id="PTHR37838:SF1">
    <property type="entry name" value="NA(+)-TRANSLOCATING NADH-QUINONE REDUCTASE SUBUNIT C"/>
    <property type="match status" value="1"/>
</dbReference>
<keyword evidence="7 16" id="KW-0812">Transmembrane</keyword>
<evidence type="ECO:0000256" key="5">
    <source>
        <dbReference type="ARBA" id="ARBA00022630"/>
    </source>
</evidence>
<keyword evidence="15" id="KW-0739">Sodium transport</keyword>
<evidence type="ECO:0000256" key="4">
    <source>
        <dbReference type="ARBA" id="ARBA00022553"/>
    </source>
</evidence>
<dbReference type="GO" id="GO:0006814">
    <property type="term" value="P:sodium ion transport"/>
    <property type="evidence" value="ECO:0007669"/>
    <property type="project" value="UniProtKB-KW"/>
</dbReference>
<dbReference type="STRING" id="617002.SAMN05660653_02868"/>
<proteinExistence type="predicted"/>
<evidence type="ECO:0000256" key="10">
    <source>
        <dbReference type="ARBA" id="ARBA00023027"/>
    </source>
</evidence>
<reference evidence="18 19" key="1">
    <citation type="submission" date="2016-10" db="EMBL/GenBank/DDBJ databases">
        <authorList>
            <person name="de Groot N.N."/>
        </authorList>
    </citation>
    <scope>NUCLEOTIDE SEQUENCE [LARGE SCALE GENOMIC DNA]</scope>
    <source>
        <strain evidence="18 19">ASO4-2</strain>
    </source>
</reference>
<keyword evidence="19" id="KW-1185">Reference proteome</keyword>
<evidence type="ECO:0000256" key="8">
    <source>
        <dbReference type="ARBA" id="ARBA00022967"/>
    </source>
</evidence>
<evidence type="ECO:0000256" key="11">
    <source>
        <dbReference type="ARBA" id="ARBA00023053"/>
    </source>
</evidence>
<evidence type="ECO:0000256" key="2">
    <source>
        <dbReference type="ARBA" id="ARBA00022475"/>
    </source>
</evidence>
<protein>
    <submittedName>
        <fullName evidence="18">Na+-transporting NADH:ubiquinone oxidoreductase subunit C</fullName>
    </submittedName>
</protein>
<dbReference type="GO" id="GO:0016655">
    <property type="term" value="F:oxidoreductase activity, acting on NAD(P)H, quinone or similar compound as acceptor"/>
    <property type="evidence" value="ECO:0007669"/>
    <property type="project" value="InterPro"/>
</dbReference>
<evidence type="ECO:0000256" key="14">
    <source>
        <dbReference type="ARBA" id="ARBA00023136"/>
    </source>
</evidence>
<keyword evidence="14 16" id="KW-0472">Membrane</keyword>
<keyword evidence="8" id="KW-1278">Translocase</keyword>
<evidence type="ECO:0000256" key="16">
    <source>
        <dbReference type="SAM" id="Phobius"/>
    </source>
</evidence>
<dbReference type="OrthoDB" id="9787579at2"/>
<keyword evidence="9 16" id="KW-1133">Transmembrane helix</keyword>
<dbReference type="GO" id="GO:0010181">
    <property type="term" value="F:FMN binding"/>
    <property type="evidence" value="ECO:0007669"/>
    <property type="project" value="InterPro"/>
</dbReference>
<dbReference type="AlphaFoldDB" id="A0A1G6EID4"/>
<keyword evidence="2" id="KW-1003">Cell membrane</keyword>